<gene>
    <name evidence="3" type="ORF">N5I32_19410</name>
</gene>
<evidence type="ECO:0000313" key="4">
    <source>
        <dbReference type="Proteomes" id="UP001205601"/>
    </source>
</evidence>
<name>A0ABT2NS22_9RHOB</name>
<proteinExistence type="predicted"/>
<accession>A0ABT2NS22</accession>
<dbReference type="Proteomes" id="UP001205601">
    <property type="component" value="Unassembled WGS sequence"/>
</dbReference>
<protein>
    <submittedName>
        <fullName evidence="3">DUF6468 domain-containing protein</fullName>
    </submittedName>
</protein>
<sequence length="125" mass="13351">MGFIADLLLFSGALGASFYCFVLSHRLRRFSGLETGMGAAIAVLSAQVDDLTRMLEQARDAAQGSADHLEERTRRAETAARQLELMLAAMHDLPRNPPAPAPGAADAGRMRFVRRRAGASAGGQP</sequence>
<organism evidence="3 4">
    <name type="scientific">Albidovulum sediminis</name>
    <dbReference type="NCBI Taxonomy" id="3066345"/>
    <lineage>
        <taxon>Bacteria</taxon>
        <taxon>Pseudomonadati</taxon>
        <taxon>Pseudomonadota</taxon>
        <taxon>Alphaproteobacteria</taxon>
        <taxon>Rhodobacterales</taxon>
        <taxon>Paracoccaceae</taxon>
        <taxon>Albidovulum</taxon>
    </lineage>
</organism>
<feature type="coiled-coil region" evidence="1">
    <location>
        <begin position="41"/>
        <end position="86"/>
    </location>
</feature>
<dbReference type="EMBL" id="JAOCQF010000006">
    <property type="protein sequence ID" value="MCT8331689.1"/>
    <property type="molecule type" value="Genomic_DNA"/>
</dbReference>
<evidence type="ECO:0000256" key="2">
    <source>
        <dbReference type="SAM" id="MobiDB-lite"/>
    </source>
</evidence>
<evidence type="ECO:0000313" key="3">
    <source>
        <dbReference type="EMBL" id="MCT8331689.1"/>
    </source>
</evidence>
<dbReference type="RefSeq" id="WP_261497597.1">
    <property type="nucleotide sequence ID" value="NZ_JAOCQF010000006.1"/>
</dbReference>
<reference evidence="4" key="1">
    <citation type="submission" date="2023-07" db="EMBL/GenBank/DDBJ databases">
        <title>Defluviimonas sediminis sp. nov., isolated from mangrove sediment.</title>
        <authorList>
            <person name="Liu L."/>
            <person name="Li J."/>
            <person name="Huang Y."/>
            <person name="Pan J."/>
            <person name="Li M."/>
        </authorList>
    </citation>
    <scope>NUCLEOTIDE SEQUENCE [LARGE SCALE GENOMIC DNA]</scope>
    <source>
        <strain evidence="4">FT324</strain>
    </source>
</reference>
<keyword evidence="4" id="KW-1185">Reference proteome</keyword>
<evidence type="ECO:0000256" key="1">
    <source>
        <dbReference type="SAM" id="Coils"/>
    </source>
</evidence>
<keyword evidence="1" id="KW-0175">Coiled coil</keyword>
<comment type="caution">
    <text evidence="3">The sequence shown here is derived from an EMBL/GenBank/DDBJ whole genome shotgun (WGS) entry which is preliminary data.</text>
</comment>
<feature type="region of interest" description="Disordered" evidence="2">
    <location>
        <begin position="92"/>
        <end position="125"/>
    </location>
</feature>